<evidence type="ECO:0000313" key="3">
    <source>
        <dbReference type="Proteomes" id="UP000275408"/>
    </source>
</evidence>
<protein>
    <submittedName>
        <fullName evidence="2">Uncharacterized protein</fullName>
    </submittedName>
</protein>
<dbReference type="EMBL" id="RCHS01001168">
    <property type="protein sequence ID" value="RMX54905.1"/>
    <property type="molecule type" value="Genomic_DNA"/>
</dbReference>
<keyword evidence="1" id="KW-0732">Signal</keyword>
<reference evidence="2 3" key="1">
    <citation type="journal article" date="2018" name="Sci. Rep.">
        <title>Comparative analysis of the Pocillopora damicornis genome highlights role of immune system in coral evolution.</title>
        <authorList>
            <person name="Cunning R."/>
            <person name="Bay R.A."/>
            <person name="Gillette P."/>
            <person name="Baker A.C."/>
            <person name="Traylor-Knowles N."/>
        </authorList>
    </citation>
    <scope>NUCLEOTIDE SEQUENCE [LARGE SCALE GENOMIC DNA]</scope>
    <source>
        <strain evidence="2">RSMAS</strain>
        <tissue evidence="2">Whole animal</tissue>
    </source>
</reference>
<name>A0A3M6UMN6_POCDA</name>
<feature type="non-terminal residue" evidence="2">
    <location>
        <position position="1"/>
    </location>
</feature>
<sequence length="84" mass="9475">IRETPAMNRTTAIFGLFLIFVAMHELEGFTAGIGNAGLGKRDYVSKARRELQVVCRYIRSVAVHKRSGEIERQTPLQIREICAL</sequence>
<accession>A0A3M6UMN6</accession>
<dbReference type="AlphaFoldDB" id="A0A3M6UMN6"/>
<organism evidence="2 3">
    <name type="scientific">Pocillopora damicornis</name>
    <name type="common">Cauliflower coral</name>
    <name type="synonym">Millepora damicornis</name>
    <dbReference type="NCBI Taxonomy" id="46731"/>
    <lineage>
        <taxon>Eukaryota</taxon>
        <taxon>Metazoa</taxon>
        <taxon>Cnidaria</taxon>
        <taxon>Anthozoa</taxon>
        <taxon>Hexacorallia</taxon>
        <taxon>Scleractinia</taxon>
        <taxon>Astrocoeniina</taxon>
        <taxon>Pocilloporidae</taxon>
        <taxon>Pocillopora</taxon>
    </lineage>
</organism>
<feature type="chain" id="PRO_5018054016" evidence="1">
    <location>
        <begin position="29"/>
        <end position="84"/>
    </location>
</feature>
<dbReference type="Proteomes" id="UP000275408">
    <property type="component" value="Unassembled WGS sequence"/>
</dbReference>
<comment type="caution">
    <text evidence="2">The sequence shown here is derived from an EMBL/GenBank/DDBJ whole genome shotgun (WGS) entry which is preliminary data.</text>
</comment>
<keyword evidence="3" id="KW-1185">Reference proteome</keyword>
<evidence type="ECO:0000313" key="2">
    <source>
        <dbReference type="EMBL" id="RMX54905.1"/>
    </source>
</evidence>
<gene>
    <name evidence="2" type="ORF">pdam_00015085</name>
</gene>
<feature type="signal peptide" evidence="1">
    <location>
        <begin position="1"/>
        <end position="28"/>
    </location>
</feature>
<evidence type="ECO:0000256" key="1">
    <source>
        <dbReference type="SAM" id="SignalP"/>
    </source>
</evidence>
<proteinExistence type="predicted"/>